<sequence>MTAQSICERFNLLGDEGAALKALYGIYRDRPTSCKTGALDLLHDVRFGIATEDIAEQWRGQERRVFRYLVDEPNPWQPSSRAHHAVDLPLLFGGFDLGFNPGACRVSSEMARRWIAFIAGRDPWDAGFYFAFGPLGCSVGVDEEGFAARRRKRHCDAIRALGVERVDQVWMALAKGNISLDN</sequence>
<dbReference type="SUPFAM" id="SSF53474">
    <property type="entry name" value="alpha/beta-Hydrolases"/>
    <property type="match status" value="1"/>
</dbReference>
<dbReference type="Gene3D" id="3.40.50.1820">
    <property type="entry name" value="alpha/beta hydrolase"/>
    <property type="match status" value="1"/>
</dbReference>
<organism evidence="1 2">
    <name type="scientific">Epicoccum nigrum</name>
    <name type="common">Soil fungus</name>
    <name type="synonym">Epicoccum purpurascens</name>
    <dbReference type="NCBI Taxonomy" id="105696"/>
    <lineage>
        <taxon>Eukaryota</taxon>
        <taxon>Fungi</taxon>
        <taxon>Dikarya</taxon>
        <taxon>Ascomycota</taxon>
        <taxon>Pezizomycotina</taxon>
        <taxon>Dothideomycetes</taxon>
        <taxon>Pleosporomycetidae</taxon>
        <taxon>Pleosporales</taxon>
        <taxon>Pleosporineae</taxon>
        <taxon>Didymellaceae</taxon>
        <taxon>Epicoccum</taxon>
    </lineage>
</organism>
<proteinExistence type="predicted"/>
<dbReference type="Proteomes" id="UP000193240">
    <property type="component" value="Unassembled WGS sequence"/>
</dbReference>
<protein>
    <submittedName>
        <fullName evidence="1">Uncharacterized protein</fullName>
    </submittedName>
</protein>
<name>A0A1Y2LHT9_EPING</name>
<keyword evidence="2" id="KW-1185">Reference proteome</keyword>
<evidence type="ECO:0000313" key="2">
    <source>
        <dbReference type="Proteomes" id="UP000193240"/>
    </source>
</evidence>
<reference evidence="1 2" key="1">
    <citation type="journal article" date="2017" name="Genome Announc.">
        <title>Genome sequence of the saprophytic ascomycete Epicoccum nigrum ICMP 19927 strain isolated from New Zealand.</title>
        <authorList>
            <person name="Fokin M."/>
            <person name="Fleetwood D."/>
            <person name="Weir B.S."/>
            <person name="Villas-Boas S.G."/>
        </authorList>
    </citation>
    <scope>NUCLEOTIDE SEQUENCE [LARGE SCALE GENOMIC DNA]</scope>
    <source>
        <strain evidence="1 2">ICMP 19927</strain>
    </source>
</reference>
<dbReference type="InParanoid" id="A0A1Y2LHT9"/>
<accession>A0A1Y2LHT9</accession>
<dbReference type="EMBL" id="KZ107867">
    <property type="protein sequence ID" value="OSS43385.1"/>
    <property type="molecule type" value="Genomic_DNA"/>
</dbReference>
<dbReference type="AlphaFoldDB" id="A0A1Y2LHT9"/>
<evidence type="ECO:0000313" key="1">
    <source>
        <dbReference type="EMBL" id="OSS43385.1"/>
    </source>
</evidence>
<dbReference type="InterPro" id="IPR029058">
    <property type="entry name" value="AB_hydrolase_fold"/>
</dbReference>
<gene>
    <name evidence="1" type="ORF">B5807_12001</name>
</gene>